<dbReference type="InterPro" id="IPR029367">
    <property type="entry name" value="SMIM10"/>
</dbReference>
<protein>
    <submittedName>
        <fullName evidence="1">RCG38041</fullName>
    </submittedName>
</protein>
<proteinExistence type="predicted"/>
<name>A6IVB6_RAT</name>
<reference evidence="1 2" key="1">
    <citation type="submission" date="2005-09" db="EMBL/GenBank/DDBJ databases">
        <authorList>
            <person name="Mural R.J."/>
            <person name="Li P.W."/>
            <person name="Adams M.D."/>
            <person name="Amanatides P.G."/>
            <person name="Baden-Tillson H."/>
            <person name="Barnstead M."/>
            <person name="Chin S.H."/>
            <person name="Dew I."/>
            <person name="Evans C.A."/>
            <person name="Ferriera S."/>
            <person name="Flanigan M."/>
            <person name="Fosler C."/>
            <person name="Glodek A."/>
            <person name="Gu Z."/>
            <person name="Holt R.A."/>
            <person name="Jennings D."/>
            <person name="Kraft C.L."/>
            <person name="Lu F."/>
            <person name="Nguyen T."/>
            <person name="Nusskern D.R."/>
            <person name="Pfannkoch C.M."/>
            <person name="Sitter C."/>
            <person name="Sutton G.G."/>
            <person name="Venter J.C."/>
            <person name="Wang Z."/>
            <person name="Woodage T."/>
            <person name="Zheng X.H."/>
            <person name="Zhong F."/>
        </authorList>
    </citation>
    <scope>NUCLEOTIDE SEQUENCE [LARGE SCALE GENOMIC DNA]</scope>
    <source>
        <strain>BN</strain>
        <strain evidence="2">Sprague-Dawley</strain>
    </source>
</reference>
<dbReference type="PANTHER" id="PTHR34446">
    <property type="entry name" value="SMALL INTEGRAL MEMBRANE PROTEIN 10"/>
    <property type="match status" value="1"/>
</dbReference>
<dbReference type="EMBL" id="CH473969">
    <property type="protein sequence ID" value="EDM07064.1"/>
    <property type="molecule type" value="Genomic_DNA"/>
</dbReference>
<evidence type="ECO:0000313" key="2">
    <source>
        <dbReference type="Proteomes" id="UP000234681"/>
    </source>
</evidence>
<dbReference type="AlphaFoldDB" id="A6IVB6"/>
<evidence type="ECO:0000313" key="1">
    <source>
        <dbReference type="EMBL" id="EDM07064.1"/>
    </source>
</evidence>
<sequence length="76" mass="8730">MSSGTANVHMSTALIRLDDQSLMPATRTYGGFGPLLTRTLLLFFRLAWRLYNKFPSFYVMVSVMLNVRMQVQIELL</sequence>
<organism evidence="1 2">
    <name type="scientific">Rattus norvegicus</name>
    <name type="common">Rat</name>
    <dbReference type="NCBI Taxonomy" id="10116"/>
    <lineage>
        <taxon>Eukaryota</taxon>
        <taxon>Metazoa</taxon>
        <taxon>Chordata</taxon>
        <taxon>Craniata</taxon>
        <taxon>Vertebrata</taxon>
        <taxon>Euteleostomi</taxon>
        <taxon>Mammalia</taxon>
        <taxon>Eutheria</taxon>
        <taxon>Euarchontoglires</taxon>
        <taxon>Glires</taxon>
        <taxon>Rodentia</taxon>
        <taxon>Myomorpha</taxon>
        <taxon>Muroidea</taxon>
        <taxon>Muridae</taxon>
        <taxon>Murinae</taxon>
        <taxon>Rattus</taxon>
    </lineage>
</organism>
<dbReference type="Pfam" id="PF15118">
    <property type="entry name" value="DUF4560"/>
    <property type="match status" value="1"/>
</dbReference>
<accession>A6IVB6</accession>
<gene>
    <name evidence="1" type="ORF">rCG_38041</name>
</gene>
<dbReference type="Proteomes" id="UP000234681">
    <property type="component" value="Chromosome X"/>
</dbReference>
<dbReference type="PANTHER" id="PTHR34446:SF1">
    <property type="entry name" value="SALIVARY GLAND SPECIFIC PROTEIN SAGSIN1"/>
    <property type="match status" value="1"/>
</dbReference>